<comment type="catalytic activity">
    <reaction evidence="4">
        <text>(S)-4-amino-5-oxopentanoate + tRNA(Glu) + NADP(+) = L-glutamyl-tRNA(Glu) + NADPH + H(+)</text>
        <dbReference type="Rhea" id="RHEA:12344"/>
        <dbReference type="Rhea" id="RHEA-COMP:9663"/>
        <dbReference type="Rhea" id="RHEA-COMP:9680"/>
        <dbReference type="ChEBI" id="CHEBI:15378"/>
        <dbReference type="ChEBI" id="CHEBI:57501"/>
        <dbReference type="ChEBI" id="CHEBI:57783"/>
        <dbReference type="ChEBI" id="CHEBI:58349"/>
        <dbReference type="ChEBI" id="CHEBI:78442"/>
        <dbReference type="ChEBI" id="CHEBI:78520"/>
        <dbReference type="EC" id="1.2.1.70"/>
    </reaction>
</comment>
<evidence type="ECO:0000256" key="8">
    <source>
        <dbReference type="PIRSR" id="PIRSR000445-4"/>
    </source>
</evidence>
<evidence type="ECO:0000256" key="2">
    <source>
        <dbReference type="ARBA" id="ARBA00023002"/>
    </source>
</evidence>
<dbReference type="PANTHER" id="PTHR43013">
    <property type="entry name" value="GLUTAMYL-TRNA REDUCTASE"/>
    <property type="match status" value="1"/>
</dbReference>
<dbReference type="SUPFAM" id="SSF51735">
    <property type="entry name" value="NAD(P)-binding Rossmann-fold domains"/>
    <property type="match status" value="1"/>
</dbReference>
<dbReference type="Gene3D" id="3.40.50.720">
    <property type="entry name" value="NAD(P)-binding Rossmann-like Domain"/>
    <property type="match status" value="1"/>
</dbReference>
<dbReference type="EC" id="1.2.1.70" evidence="4"/>
<keyword evidence="2 4" id="KW-0560">Oxidoreductase</keyword>
<evidence type="ECO:0000259" key="10">
    <source>
        <dbReference type="Pfam" id="PF05201"/>
    </source>
</evidence>
<dbReference type="PROSITE" id="PS00747">
    <property type="entry name" value="GLUTR"/>
    <property type="match status" value="1"/>
</dbReference>
<feature type="binding site" evidence="4 6">
    <location>
        <position position="112"/>
    </location>
    <ligand>
        <name>substrate</name>
    </ligand>
</feature>
<dbReference type="GO" id="GO:0050661">
    <property type="term" value="F:NADP binding"/>
    <property type="evidence" value="ECO:0007669"/>
    <property type="project" value="InterPro"/>
</dbReference>
<comment type="subunit">
    <text evidence="4">Homodimer.</text>
</comment>
<feature type="active site" description="Nucleophile" evidence="4 5">
    <location>
        <position position="50"/>
    </location>
</feature>
<keyword evidence="3 4" id="KW-0627">Porphyrin biosynthesis</keyword>
<proteinExistence type="inferred from homology"/>
<dbReference type="RefSeq" id="WP_206580687.1">
    <property type="nucleotide sequence ID" value="NZ_JAFJZZ010000001.1"/>
</dbReference>
<dbReference type="FunFam" id="3.30.460.30:FF:000001">
    <property type="entry name" value="Glutamyl-tRNA reductase"/>
    <property type="match status" value="1"/>
</dbReference>
<evidence type="ECO:0000259" key="9">
    <source>
        <dbReference type="Pfam" id="PF01488"/>
    </source>
</evidence>
<dbReference type="InterPro" id="IPR036291">
    <property type="entry name" value="NAD(P)-bd_dom_sf"/>
</dbReference>
<dbReference type="Gene3D" id="3.30.460.30">
    <property type="entry name" value="Glutamyl-tRNA reductase, N-terminal domain"/>
    <property type="match status" value="1"/>
</dbReference>
<dbReference type="Pfam" id="PF01488">
    <property type="entry name" value="Shikimate_DH"/>
    <property type="match status" value="1"/>
</dbReference>
<organism evidence="11 12">
    <name type="scientific">Clostridium aminobutyricum</name>
    <dbReference type="NCBI Taxonomy" id="33953"/>
    <lineage>
        <taxon>Bacteria</taxon>
        <taxon>Bacillati</taxon>
        <taxon>Bacillota</taxon>
        <taxon>Clostridia</taxon>
        <taxon>Eubacteriales</taxon>
        <taxon>Clostridiaceae</taxon>
        <taxon>Clostridium</taxon>
    </lineage>
</organism>
<gene>
    <name evidence="4 11" type="primary">hemA</name>
    <name evidence="11" type="ORF">JYB65_00825</name>
</gene>
<dbReference type="AlphaFoldDB" id="A0A939D5X6"/>
<comment type="function">
    <text evidence="4">Catalyzes the NADPH-dependent reduction of glutamyl-tRNA(Glu) to glutamate 1-semialdehyde (GSA).</text>
</comment>
<evidence type="ECO:0000256" key="4">
    <source>
        <dbReference type="HAMAP-Rule" id="MF_00087"/>
    </source>
</evidence>
<feature type="binding site" evidence="4 6">
    <location>
        <begin position="117"/>
        <end position="119"/>
    </location>
    <ligand>
        <name>substrate</name>
    </ligand>
</feature>
<evidence type="ECO:0000313" key="11">
    <source>
        <dbReference type="EMBL" id="MBN7771904.1"/>
    </source>
</evidence>
<dbReference type="InterPro" id="IPR036343">
    <property type="entry name" value="GluRdtase_N_sf"/>
</dbReference>
<feature type="binding site" evidence="4 6">
    <location>
        <position position="123"/>
    </location>
    <ligand>
        <name>substrate</name>
    </ligand>
</feature>
<accession>A0A939D5X6</accession>
<sequence length="422" mass="48156">MNIRMVGIDHNMAPLSCREAFSFTKVGCQEAVQIIGEQSGVKGCVLISTCNRTELWISGYGQWGGTHREMDPYELLCRLKGLDLTTYKDYFVMRENREAINHLLQLTCGFDSKIFGEDQIISQIREALQLSRQKGCTDTALEKLFQTALSAGKKVKTEVQISRISRTSANQMLTILKSKFENLNGIKCLIIGNGQMGRLIANTLLTHGAEVSMTLRRPRHCMEEQRSVIPEGCRMISYDNRIQEISEHKVIVSATMSPHHTLKLEEARECLGQQSYYMFDFAVPRDIDPRIGELENVEIYDIDSMGVSDLRELNGEGMELAFQILQEYQEELIKWFEFRKHVGKIQGIVERVVEDTVERFSYNTEKLESNCPISDINEVVEESVQKSIGKILYGLKETLPQDIWNECINGLHKAAMKETLKH</sequence>
<dbReference type="InterPro" id="IPR006151">
    <property type="entry name" value="Shikm_DH/Glu-tRNA_Rdtase"/>
</dbReference>
<dbReference type="NCBIfam" id="TIGR01035">
    <property type="entry name" value="hemA"/>
    <property type="match status" value="1"/>
</dbReference>
<evidence type="ECO:0000256" key="5">
    <source>
        <dbReference type="PIRSR" id="PIRSR000445-1"/>
    </source>
</evidence>
<comment type="caution">
    <text evidence="11">The sequence shown here is derived from an EMBL/GenBank/DDBJ whole genome shotgun (WGS) entry which is preliminary data.</text>
</comment>
<dbReference type="HAMAP" id="MF_00087">
    <property type="entry name" value="Glu_tRNA_reductase"/>
    <property type="match status" value="1"/>
</dbReference>
<evidence type="ECO:0000256" key="3">
    <source>
        <dbReference type="ARBA" id="ARBA00023244"/>
    </source>
</evidence>
<dbReference type="GO" id="GO:0008883">
    <property type="term" value="F:glutamyl-tRNA reductase activity"/>
    <property type="evidence" value="ECO:0007669"/>
    <property type="project" value="UniProtKB-UniRule"/>
</dbReference>
<evidence type="ECO:0000256" key="7">
    <source>
        <dbReference type="PIRSR" id="PIRSR000445-3"/>
    </source>
</evidence>
<feature type="binding site" evidence="4 6">
    <location>
        <begin position="49"/>
        <end position="52"/>
    </location>
    <ligand>
        <name>substrate</name>
    </ligand>
</feature>
<comment type="pathway">
    <text evidence="4">Porphyrin-containing compound metabolism; protoporphyrin-IX biosynthesis; 5-aminolevulinate from L-glutamyl-tRNA(Glu): step 1/2.</text>
</comment>
<feature type="site" description="Important for activity" evidence="4 8">
    <location>
        <position position="102"/>
    </location>
</feature>
<dbReference type="Proteomes" id="UP000664545">
    <property type="component" value="Unassembled WGS sequence"/>
</dbReference>
<reference evidence="11" key="1">
    <citation type="submission" date="2021-02" db="EMBL/GenBank/DDBJ databases">
        <title>Abyssanaerobacter marinus gen.nov., sp., nov, anaerobic bacterium isolated from the Onnuri vent field of Indian Ocean and suggestion of Mogibacteriaceae fam. nov., and proposal of reclassification of ambiguous this family's genus member.</title>
        <authorList>
            <person name="Kim Y.J."/>
            <person name="Yang J.-A."/>
        </authorList>
    </citation>
    <scope>NUCLEOTIDE SEQUENCE</scope>
    <source>
        <strain evidence="11">DSM 2634</strain>
    </source>
</reference>
<dbReference type="InterPro" id="IPR015895">
    <property type="entry name" value="4pyrrol_synth_GluRdtase_N"/>
</dbReference>
<protein>
    <recommendedName>
        <fullName evidence="4">Glutamyl-tRNA reductase</fullName>
        <shortName evidence="4">GluTR</shortName>
        <ecNumber evidence="4">1.2.1.70</ecNumber>
    </recommendedName>
</protein>
<comment type="domain">
    <text evidence="4">Possesses an unusual extended V-shaped dimeric structure with each monomer consisting of three distinct domains arranged along a curved 'spinal' alpha-helix. The N-terminal catalytic domain specifically recognizes the glutamate moiety of the substrate. The second domain is the NADPH-binding domain, and the third C-terminal domain is responsible for dimerization.</text>
</comment>
<dbReference type="SUPFAM" id="SSF69742">
    <property type="entry name" value="Glutamyl tRNA-reductase catalytic, N-terminal domain"/>
    <property type="match status" value="1"/>
</dbReference>
<feature type="domain" description="Glutamyl-tRNA reductase N-terminal" evidence="10">
    <location>
        <begin position="6"/>
        <end position="158"/>
    </location>
</feature>
<keyword evidence="12" id="KW-1185">Reference proteome</keyword>
<dbReference type="Pfam" id="PF05201">
    <property type="entry name" value="GlutR_N"/>
    <property type="match status" value="1"/>
</dbReference>
<evidence type="ECO:0000256" key="1">
    <source>
        <dbReference type="ARBA" id="ARBA00022857"/>
    </source>
</evidence>
<evidence type="ECO:0000313" key="12">
    <source>
        <dbReference type="Proteomes" id="UP000664545"/>
    </source>
</evidence>
<feature type="binding site" evidence="4 7">
    <location>
        <begin position="192"/>
        <end position="197"/>
    </location>
    <ligand>
        <name>NADP(+)</name>
        <dbReference type="ChEBI" id="CHEBI:58349"/>
    </ligand>
</feature>
<dbReference type="InterPro" id="IPR000343">
    <property type="entry name" value="4pyrrol_synth_GluRdtase"/>
</dbReference>
<dbReference type="GO" id="GO:0019353">
    <property type="term" value="P:protoporphyrinogen IX biosynthetic process from glutamate"/>
    <property type="evidence" value="ECO:0007669"/>
    <property type="project" value="TreeGrafter"/>
</dbReference>
<evidence type="ECO:0000256" key="6">
    <source>
        <dbReference type="PIRSR" id="PIRSR000445-2"/>
    </source>
</evidence>
<dbReference type="InterPro" id="IPR018214">
    <property type="entry name" value="GluRdtase_CS"/>
</dbReference>
<comment type="similarity">
    <text evidence="4">Belongs to the glutamyl-tRNA reductase family.</text>
</comment>
<comment type="miscellaneous">
    <text evidence="4">During catalysis, the active site Cys acts as a nucleophile attacking the alpha-carbonyl group of tRNA-bound glutamate with the formation of a thioester intermediate between enzyme and glutamate, and the concomitant release of tRNA(Glu). The thioester intermediate is finally reduced by direct hydride transfer from NADPH, to form the product GSA.</text>
</comment>
<dbReference type="PANTHER" id="PTHR43013:SF1">
    <property type="entry name" value="GLUTAMYL-TRNA REDUCTASE"/>
    <property type="match status" value="1"/>
</dbReference>
<dbReference type="PIRSF" id="PIRSF000445">
    <property type="entry name" value="4pyrrol_synth_GluRdtase"/>
    <property type="match status" value="1"/>
</dbReference>
<dbReference type="EMBL" id="JAFJZZ010000001">
    <property type="protein sequence ID" value="MBN7771904.1"/>
    <property type="molecule type" value="Genomic_DNA"/>
</dbReference>
<feature type="domain" description="Quinate/shikimate 5-dehydrogenase/glutamyl-tRNA reductase" evidence="9">
    <location>
        <begin position="176"/>
        <end position="305"/>
    </location>
</feature>
<keyword evidence="1 4" id="KW-0521">NADP</keyword>
<name>A0A939D5X6_CLOAM</name>